<evidence type="ECO:0008006" key="3">
    <source>
        <dbReference type="Google" id="ProtNLM"/>
    </source>
</evidence>
<name>A0A0U1L370_9FIRM</name>
<accession>A0A0U1L370</accession>
<sequence>MDMKQGPVKMEVFKLEPGDIDHLFRRSGLTGNPLSVFRYNAEQAAVTSPSARFKTLTESPAFQTIARQLLEPDLKISFHTGGANAAEDQYYALLSKETSTVLAQFSSAEGDLLLLYFPGEKAFLEWWTGTYASPGMDDYPALFGSGILESEVLICALHCVDMYRRFYLESMLDYRGVVDVAASSADFGQLLKRALASGDKRWLLPALVEITPGLKSIPIALKPEHMQKIEELGFITSKDAVFTLAERSRLMGTEFISAWMNATGWQASALIKGEERSLSRVFLAVTAFTNHLFSFETGSGGEGRFRHQTANASELAGTLLQWTTALRRAVPAGAGPQRNFCGQCGGKISPDKKFCGHCGAAL</sequence>
<reference evidence="2" key="1">
    <citation type="submission" date="2015-03" db="EMBL/GenBank/DDBJ databases">
        <authorList>
            <person name="Nijsse Bart"/>
        </authorList>
    </citation>
    <scope>NUCLEOTIDE SEQUENCE [LARGE SCALE GENOMIC DNA]</scope>
</reference>
<proteinExistence type="predicted"/>
<evidence type="ECO:0000313" key="1">
    <source>
        <dbReference type="EMBL" id="CQR74106.1"/>
    </source>
</evidence>
<gene>
    <name evidence="1" type="ORF">SpAn4DRAFT_0568</name>
</gene>
<dbReference type="AlphaFoldDB" id="A0A0U1L370"/>
<protein>
    <recommendedName>
        <fullName evidence="3">Zinc-ribbon domain-containing protein</fullName>
    </recommendedName>
</protein>
<dbReference type="RefSeq" id="WP_021170109.1">
    <property type="nucleotide sequence ID" value="NZ_CTRP01000014.1"/>
</dbReference>
<organism evidence="1 2">
    <name type="scientific">Sporomusa ovata</name>
    <dbReference type="NCBI Taxonomy" id="2378"/>
    <lineage>
        <taxon>Bacteria</taxon>
        <taxon>Bacillati</taxon>
        <taxon>Bacillota</taxon>
        <taxon>Negativicutes</taxon>
        <taxon>Selenomonadales</taxon>
        <taxon>Sporomusaceae</taxon>
        <taxon>Sporomusa</taxon>
    </lineage>
</organism>
<dbReference type="Proteomes" id="UP000049855">
    <property type="component" value="Unassembled WGS sequence"/>
</dbReference>
<evidence type="ECO:0000313" key="2">
    <source>
        <dbReference type="Proteomes" id="UP000049855"/>
    </source>
</evidence>
<dbReference type="EMBL" id="CTRP01000014">
    <property type="protein sequence ID" value="CQR74106.1"/>
    <property type="molecule type" value="Genomic_DNA"/>
</dbReference>
<keyword evidence="2" id="KW-1185">Reference proteome</keyword>